<dbReference type="InterPro" id="IPR004014">
    <property type="entry name" value="ATPase_P-typ_cation-transptr_N"/>
</dbReference>
<dbReference type="InterPro" id="IPR023299">
    <property type="entry name" value="ATPase_P-typ_cyto_dom_N"/>
</dbReference>
<dbReference type="InterPro" id="IPR059000">
    <property type="entry name" value="ATPase_P-type_domA"/>
</dbReference>
<evidence type="ECO:0000259" key="13">
    <source>
        <dbReference type="Pfam" id="PF00122"/>
    </source>
</evidence>
<name>A0AAV2YWS1_9STRA</name>
<protein>
    <recommendedName>
        <fullName evidence="17">Cation-transporting P-type ATPase N-terminal domain-containing protein</fullName>
    </recommendedName>
</protein>
<dbReference type="Proteomes" id="UP001146120">
    <property type="component" value="Unassembled WGS sequence"/>
</dbReference>
<dbReference type="Pfam" id="PF13246">
    <property type="entry name" value="Cation_ATPase"/>
    <property type="match status" value="1"/>
</dbReference>
<dbReference type="EMBL" id="DAKRPA010000127">
    <property type="protein sequence ID" value="DAZ97714.1"/>
    <property type="molecule type" value="Genomic_DNA"/>
</dbReference>
<feature type="signal peptide" evidence="12">
    <location>
        <begin position="1"/>
        <end position="21"/>
    </location>
</feature>
<keyword evidence="5" id="KW-0547">Nucleotide-binding</keyword>
<dbReference type="InterPro" id="IPR008250">
    <property type="entry name" value="ATPase_P-typ_transduc_dom_A_sf"/>
</dbReference>
<feature type="transmembrane region" description="Helical" evidence="11">
    <location>
        <begin position="292"/>
        <end position="315"/>
    </location>
</feature>
<dbReference type="InterPro" id="IPR001757">
    <property type="entry name" value="P_typ_ATPase"/>
</dbReference>
<evidence type="ECO:0008006" key="17">
    <source>
        <dbReference type="Google" id="ProtNLM"/>
    </source>
</evidence>
<feature type="transmembrane region" description="Helical" evidence="11">
    <location>
        <begin position="1325"/>
        <end position="1343"/>
    </location>
</feature>
<dbReference type="InterPro" id="IPR018303">
    <property type="entry name" value="ATPase_P-typ_P_site"/>
</dbReference>
<evidence type="ECO:0000256" key="11">
    <source>
        <dbReference type="SAM" id="Phobius"/>
    </source>
</evidence>
<dbReference type="Pfam" id="PF00690">
    <property type="entry name" value="Cation_ATPase_N"/>
    <property type="match status" value="1"/>
</dbReference>
<keyword evidence="9 11" id="KW-1133">Transmembrane helix</keyword>
<feature type="transmembrane region" description="Helical" evidence="11">
    <location>
        <begin position="337"/>
        <end position="358"/>
    </location>
</feature>
<feature type="transmembrane region" description="Helical" evidence="11">
    <location>
        <begin position="496"/>
        <end position="515"/>
    </location>
</feature>
<organism evidence="15 16">
    <name type="scientific">Lagenidium giganteum</name>
    <dbReference type="NCBI Taxonomy" id="4803"/>
    <lineage>
        <taxon>Eukaryota</taxon>
        <taxon>Sar</taxon>
        <taxon>Stramenopiles</taxon>
        <taxon>Oomycota</taxon>
        <taxon>Peronosporomycetes</taxon>
        <taxon>Pythiales</taxon>
        <taxon>Pythiaceae</taxon>
    </lineage>
</organism>
<dbReference type="SUPFAM" id="SSF56784">
    <property type="entry name" value="HAD-like"/>
    <property type="match status" value="1"/>
</dbReference>
<feature type="domain" description="Cation-transporting P-type ATPase N-terminal" evidence="14">
    <location>
        <begin position="464"/>
        <end position="512"/>
    </location>
</feature>
<dbReference type="SFLD" id="SFLDF00027">
    <property type="entry name" value="p-type_atpase"/>
    <property type="match status" value="1"/>
</dbReference>
<dbReference type="SFLD" id="SFLDS00003">
    <property type="entry name" value="Haloacid_Dehalogenase"/>
    <property type="match status" value="1"/>
</dbReference>
<dbReference type="GO" id="GO:0016020">
    <property type="term" value="C:membrane"/>
    <property type="evidence" value="ECO:0007669"/>
    <property type="project" value="UniProtKB-SubCell"/>
</dbReference>
<evidence type="ECO:0000256" key="10">
    <source>
        <dbReference type="ARBA" id="ARBA00023136"/>
    </source>
</evidence>
<dbReference type="PROSITE" id="PS01229">
    <property type="entry name" value="COF_2"/>
    <property type="match status" value="1"/>
</dbReference>
<dbReference type="PRINTS" id="PR00119">
    <property type="entry name" value="CATATPASE"/>
</dbReference>
<dbReference type="GO" id="GO:0019829">
    <property type="term" value="F:ATPase-coupled monoatomic cation transmembrane transporter activity"/>
    <property type="evidence" value="ECO:0007669"/>
    <property type="project" value="TreeGrafter"/>
</dbReference>
<feature type="transmembrane region" description="Helical" evidence="11">
    <location>
        <begin position="722"/>
        <end position="743"/>
    </location>
</feature>
<dbReference type="Gene3D" id="3.40.50.1000">
    <property type="entry name" value="HAD superfamily/HAD-like"/>
    <property type="match status" value="1"/>
</dbReference>
<evidence type="ECO:0000256" key="5">
    <source>
        <dbReference type="ARBA" id="ARBA00022741"/>
    </source>
</evidence>
<dbReference type="SUPFAM" id="SSF81653">
    <property type="entry name" value="Calcium ATPase, transduction domain A"/>
    <property type="match status" value="1"/>
</dbReference>
<evidence type="ECO:0000256" key="12">
    <source>
        <dbReference type="SAM" id="SignalP"/>
    </source>
</evidence>
<dbReference type="Pfam" id="PF00122">
    <property type="entry name" value="E1-E2_ATPase"/>
    <property type="match status" value="1"/>
</dbReference>
<feature type="transmembrane region" description="Helical" evidence="11">
    <location>
        <begin position="1377"/>
        <end position="1397"/>
    </location>
</feature>
<feature type="transmembrane region" description="Helical" evidence="11">
    <location>
        <begin position="1203"/>
        <end position="1221"/>
    </location>
</feature>
<comment type="subcellular location">
    <subcellularLocation>
        <location evidence="1">Membrane</location>
        <topology evidence="1">Multi-pass membrane protein</topology>
    </subcellularLocation>
</comment>
<gene>
    <name evidence="15" type="ORF">N0F65_009613</name>
</gene>
<evidence type="ECO:0000256" key="2">
    <source>
        <dbReference type="ARBA" id="ARBA00006000"/>
    </source>
</evidence>
<dbReference type="NCBIfam" id="TIGR01494">
    <property type="entry name" value="ATPase_P-type"/>
    <property type="match status" value="1"/>
</dbReference>
<dbReference type="GO" id="GO:0016887">
    <property type="term" value="F:ATP hydrolysis activity"/>
    <property type="evidence" value="ECO:0007669"/>
    <property type="project" value="InterPro"/>
</dbReference>
<reference evidence="15" key="2">
    <citation type="journal article" date="2023" name="Microbiol Resour">
        <title>Decontamination and Annotation of the Draft Genome Sequence of the Oomycete Lagenidium giganteum ARSEF 373.</title>
        <authorList>
            <person name="Morgan W.R."/>
            <person name="Tartar A."/>
        </authorList>
    </citation>
    <scope>NUCLEOTIDE SEQUENCE</scope>
    <source>
        <strain evidence="15">ARSEF 373</strain>
    </source>
</reference>
<dbReference type="Gene3D" id="2.70.150.10">
    <property type="entry name" value="Calcium-transporting ATPase, cytoplasmic transduction domain A"/>
    <property type="match status" value="1"/>
</dbReference>
<dbReference type="GO" id="GO:0005524">
    <property type="term" value="F:ATP binding"/>
    <property type="evidence" value="ECO:0007669"/>
    <property type="project" value="UniProtKB-KW"/>
</dbReference>
<feature type="domain" description="P-type ATPase A" evidence="13">
    <location>
        <begin position="558"/>
        <end position="673"/>
    </location>
</feature>
<dbReference type="InterPro" id="IPR036412">
    <property type="entry name" value="HAD-like_sf"/>
</dbReference>
<dbReference type="GO" id="GO:0140358">
    <property type="term" value="F:P-type transmembrane transporter activity"/>
    <property type="evidence" value="ECO:0007669"/>
    <property type="project" value="InterPro"/>
</dbReference>
<feature type="chain" id="PRO_5043416257" description="Cation-transporting P-type ATPase N-terminal domain-containing protein" evidence="12">
    <location>
        <begin position="22"/>
        <end position="1417"/>
    </location>
</feature>
<evidence type="ECO:0000256" key="3">
    <source>
        <dbReference type="ARBA" id="ARBA00022692"/>
    </source>
</evidence>
<keyword evidence="4" id="KW-0479">Metal-binding</keyword>
<keyword evidence="8" id="KW-1278">Translocase</keyword>
<comment type="caution">
    <text evidence="15">The sequence shown here is derived from an EMBL/GenBank/DDBJ whole genome shotgun (WGS) entry which is preliminary data.</text>
</comment>
<accession>A0AAV2YWS1</accession>
<dbReference type="PANTHER" id="PTHR45630">
    <property type="entry name" value="CATION-TRANSPORTING ATPASE-RELATED"/>
    <property type="match status" value="1"/>
</dbReference>
<dbReference type="SUPFAM" id="SSF81660">
    <property type="entry name" value="Metal cation-transporting ATPase, ATP-binding domain N"/>
    <property type="match status" value="1"/>
</dbReference>
<dbReference type="NCBIfam" id="TIGR01657">
    <property type="entry name" value="P-ATPase-V"/>
    <property type="match status" value="1"/>
</dbReference>
<dbReference type="PROSITE" id="PS00154">
    <property type="entry name" value="ATPASE_E1_E2"/>
    <property type="match status" value="1"/>
</dbReference>
<evidence type="ECO:0000256" key="1">
    <source>
        <dbReference type="ARBA" id="ARBA00004141"/>
    </source>
</evidence>
<dbReference type="GO" id="GO:0046872">
    <property type="term" value="F:metal ion binding"/>
    <property type="evidence" value="ECO:0007669"/>
    <property type="project" value="UniProtKB-KW"/>
</dbReference>
<proteinExistence type="inferred from homology"/>
<dbReference type="Gene3D" id="3.40.1110.10">
    <property type="entry name" value="Calcium-transporting ATPase, cytoplasmic domain N"/>
    <property type="match status" value="1"/>
</dbReference>
<comment type="similarity">
    <text evidence="2">Belongs to the cation transport ATPase (P-type) (TC 3.A.3) family. Type V subfamily.</text>
</comment>
<reference evidence="15" key="1">
    <citation type="submission" date="2022-11" db="EMBL/GenBank/DDBJ databases">
        <authorList>
            <person name="Morgan W.R."/>
            <person name="Tartar A."/>
        </authorList>
    </citation>
    <scope>NUCLEOTIDE SEQUENCE</scope>
    <source>
        <strain evidence="15">ARSEF 373</strain>
    </source>
</reference>
<dbReference type="InterPro" id="IPR023298">
    <property type="entry name" value="ATPase_P-typ_TM_dom_sf"/>
</dbReference>
<feature type="transmembrane region" description="Helical" evidence="11">
    <location>
        <begin position="689"/>
        <end position="710"/>
    </location>
</feature>
<feature type="transmembrane region" description="Helical" evidence="11">
    <location>
        <begin position="521"/>
        <end position="540"/>
    </location>
</feature>
<dbReference type="InterPro" id="IPR044492">
    <property type="entry name" value="P_typ_ATPase_HD_dom"/>
</dbReference>
<evidence type="ECO:0000313" key="15">
    <source>
        <dbReference type="EMBL" id="DAZ97714.1"/>
    </source>
</evidence>
<keyword evidence="3 11" id="KW-0812">Transmembrane</keyword>
<evidence type="ECO:0000256" key="9">
    <source>
        <dbReference type="ARBA" id="ARBA00022989"/>
    </source>
</evidence>
<dbReference type="SFLD" id="SFLDG00002">
    <property type="entry name" value="C1.7:_P-type_atpase_like"/>
    <property type="match status" value="1"/>
</dbReference>
<feature type="transmembrane region" description="Helical" evidence="11">
    <location>
        <begin position="199"/>
        <end position="221"/>
    </location>
</feature>
<sequence>MLGRLVLLGAAAAAAVGLVHATELQKDYPACPVNHSPKYYCCMTTPESGVIYMRYNRPSGKDKNGNDLPFVKYYEEGWNKARQINLPNAKYKPDTPEYKYDEPEKTCRVMAIVRDGAITEEVQCTFNGANSKLNTSWTEESRDPTVFFTSVTNPRNNNATFPVGATCTELGGELTPAVRAKCPGGAWVPKYRVTTYGEWPLVLIYTLYALVFVLIGLWLVVRKMNSARQLPVAVLVTDLEGGSKKLLDERGGPETPAAKPSHAASIAMRQSEVNLRQSVEDIKQTGYTSSTFANVVFVYMSIMTFALNAIVIVLICDNTGKFETKKYQGIFDTFNELINVFIAMWVICAVWFGTVVSFKEKLFNFYRTPDTLATCEYVHMFKPETTEVLLADRSGVSQFVARVEKMLFPKAQTGYEETVQVQFASDGSRFIEFQHLRFTYDDNEQRFVPGSVVLPEHFDQILSDANGLTTEEHRRRLDIVGRNAIEVEMPTFYRSIVNEFFSFFYIYQLMCYYVWFFTNYSYVAALNTVVIVVAAAVNIFQKRHMMYSVVTMTHYQCDVLVKRDGTWITVSSTDVAPGDLVKVQENWELPCDLVIVKGSTVCDESMLTGESMPVQKFPIPDDSSDAYVAEGSGKKYTLFSGTKTLSSGRNEEILAVAQSTGAHTSRGQLVQAILYPVPVRFKYDEHLKVVVVFLFILGFIAAYLAMKFLMEGAGLSNTNFGFVYGMFMFSAVLSPLLPVVITVGQVNAAKRLTGQGVFCLNPQRITLCGKVRVFCFDKTGTITKQGLDYRGCVPVAAGAQPTFTDEFNDMTSSSLSQVMKYALASCHAVGSLNGELVGNEVEVKMFKSTQWKLIEIEGKKPVVQSADGSDELEFVKRFEFDHHRMSMSVVMRHAATGKIYVFCKGSYEKMQQVSNADSVPADYKMKAESLAKDGCYVLGIAVKEVAPMGEEAMNAFLADRDAVETDLSLLGLIMFRNELKDDSRDAILTLKKGDIRTVMITGDNAMTGCYIARASGMVSDEARVILGDMVADPELGQTLVWKDVDSYQTHSLEDIQQAVYGSDDIELAVTGKAFDYLVKMDLIKSLLLNIRIFSRMTPQGKVDCVKLHMDTGAVTGMCGDGGNDCGALRIAHVGVALSEAEASVVSPFTSKTKSLNSIVDLVLEGRGALATSFGNVKFLIMYGLVGIGLRFTMYYNSVFVGEWGFIYCDGVILVGLSYAITRSRPLKTMGTQRPTSSLVGPTTVVSLVGQTVIHELFLYAGMHHLMTQPWYCPFTPDNIDLTKWWLLQDSSLSSSLWFFVCYQQMCSAITCSLGSKFRRMVFRNYFLMFYYSLVFAILTWVYVGEPTRFSDWFRVGSSTNVMGLPDIPLPKTFRVELFLITLANTATVIFFEWFVILGPVRTFFRNRCHKDSLTLKM</sequence>
<keyword evidence="7" id="KW-0460">Magnesium</keyword>
<evidence type="ECO:0000256" key="4">
    <source>
        <dbReference type="ARBA" id="ARBA00022723"/>
    </source>
</evidence>
<dbReference type="InterPro" id="IPR006544">
    <property type="entry name" value="P-type_TPase_V"/>
</dbReference>
<evidence type="ECO:0000256" key="8">
    <source>
        <dbReference type="ARBA" id="ARBA00022967"/>
    </source>
</evidence>
<keyword evidence="10 11" id="KW-0472">Membrane</keyword>
<evidence type="ECO:0000256" key="7">
    <source>
        <dbReference type="ARBA" id="ARBA00022842"/>
    </source>
</evidence>
<evidence type="ECO:0000259" key="14">
    <source>
        <dbReference type="Pfam" id="PF00690"/>
    </source>
</evidence>
<keyword evidence="6" id="KW-0067">ATP-binding</keyword>
<dbReference type="PANTHER" id="PTHR45630:SF11">
    <property type="entry name" value="CATION-TRANSPORTING P-TYPE ATPASE N-TERMINAL DOMAIN-CONTAINING PROTEIN"/>
    <property type="match status" value="1"/>
</dbReference>
<dbReference type="InterPro" id="IPR023214">
    <property type="entry name" value="HAD_sf"/>
</dbReference>
<evidence type="ECO:0000256" key="6">
    <source>
        <dbReference type="ARBA" id="ARBA00022840"/>
    </source>
</evidence>
<keyword evidence="16" id="KW-1185">Reference proteome</keyword>
<feature type="transmembrane region" description="Helical" evidence="11">
    <location>
        <begin position="1179"/>
        <end position="1197"/>
    </location>
</feature>
<evidence type="ECO:0000313" key="16">
    <source>
        <dbReference type="Proteomes" id="UP001146120"/>
    </source>
</evidence>
<keyword evidence="12" id="KW-0732">Signal</keyword>
<dbReference type="SUPFAM" id="SSF81665">
    <property type="entry name" value="Calcium ATPase, transmembrane domain M"/>
    <property type="match status" value="1"/>
</dbReference>